<protein>
    <submittedName>
        <fullName evidence="2">Uncharacterized protein</fullName>
    </submittedName>
</protein>
<evidence type="ECO:0000256" key="1">
    <source>
        <dbReference type="SAM" id="Coils"/>
    </source>
</evidence>
<keyword evidence="3" id="KW-1185">Reference proteome</keyword>
<comment type="caution">
    <text evidence="2">The sequence shown here is derived from an EMBL/GenBank/DDBJ whole genome shotgun (WGS) entry which is preliminary data.</text>
</comment>
<feature type="coiled-coil region" evidence="1">
    <location>
        <begin position="269"/>
        <end position="418"/>
    </location>
</feature>
<dbReference type="Proteomes" id="UP000717328">
    <property type="component" value="Unassembled WGS sequence"/>
</dbReference>
<evidence type="ECO:0000313" key="3">
    <source>
        <dbReference type="Proteomes" id="UP000717328"/>
    </source>
</evidence>
<accession>A0A9P7KIB6</accession>
<dbReference type="AlphaFoldDB" id="A0A9P7KIB6"/>
<name>A0A9P7KIB6_9AGAR</name>
<evidence type="ECO:0000313" key="2">
    <source>
        <dbReference type="EMBL" id="KAG5651478.1"/>
    </source>
</evidence>
<reference evidence="2" key="2">
    <citation type="submission" date="2021-10" db="EMBL/GenBank/DDBJ databases">
        <title>Phylogenomics reveals ancestral predisposition of the termite-cultivated fungus Termitomyces towards a domesticated lifestyle.</title>
        <authorList>
            <person name="Auxier B."/>
            <person name="Grum-Grzhimaylo A."/>
            <person name="Cardenas M.E."/>
            <person name="Lodge J.D."/>
            <person name="Laessoe T."/>
            <person name="Pedersen O."/>
            <person name="Smith M.E."/>
            <person name="Kuyper T.W."/>
            <person name="Franco-Molano E.A."/>
            <person name="Baroni T.J."/>
            <person name="Aanen D.K."/>
        </authorList>
    </citation>
    <scope>NUCLEOTIDE SEQUENCE</scope>
    <source>
        <strain evidence="2">D49</strain>
    </source>
</reference>
<reference evidence="2" key="1">
    <citation type="submission" date="2021-02" db="EMBL/GenBank/DDBJ databases">
        <authorList>
            <person name="Nieuwenhuis M."/>
            <person name="Van De Peppel L.J.J."/>
        </authorList>
    </citation>
    <scope>NUCLEOTIDE SEQUENCE</scope>
    <source>
        <strain evidence="2">D49</strain>
    </source>
</reference>
<dbReference type="OrthoDB" id="3219467at2759"/>
<organism evidence="2 3">
    <name type="scientific">Sphagnurus paluster</name>
    <dbReference type="NCBI Taxonomy" id="117069"/>
    <lineage>
        <taxon>Eukaryota</taxon>
        <taxon>Fungi</taxon>
        <taxon>Dikarya</taxon>
        <taxon>Basidiomycota</taxon>
        <taxon>Agaricomycotina</taxon>
        <taxon>Agaricomycetes</taxon>
        <taxon>Agaricomycetidae</taxon>
        <taxon>Agaricales</taxon>
        <taxon>Tricholomatineae</taxon>
        <taxon>Lyophyllaceae</taxon>
        <taxon>Sphagnurus</taxon>
    </lineage>
</organism>
<sequence>MAIEILHGSDHASEAGAQNNLESTIIYGGVVEELSSATTSPSHLTEALEEEEEEALGEVEEVLEEEDMNDLTSVSALPDAVMLVRTVNDSNVFDYVDTNIEINIQDIGVKLTGSIDNLTLGPVTVSGFSKPNPFFEVEISSKKRGGDIGGQIQFLGLRTSLSCPFELIPSFIFKLDNELDFMELFQFKVHASRLPRKEEHKELEPAFSSELNTSLISSLASSLADSYLFEDYLLVVGFYSRGRKILSQQLDSLFQKLALEETEATATTQKAIDEERRQWEEKVNAAQAQLDEAHKAWEARHNQAHDNYAAKERETRADVDRLRAQLDEATRKIEEDISHAQSKLSTVQHDREVQINRDEENLRQTRKEWDEKLQDAHRALDDATRKVHSRFGYAQRDIDNAINSVNSLDEEISRTRRKISDCDEASRWDIPKKAAIPGFYVQIASLEASREVARGVLNFAKLVVQGNEFVTCAGAMRLAQESVKLAELGSYAAIETAVGALEVTKATTHKVVQLAELALEGAKRLGKDFLNLAQKALDAGEAVALEVMRGAQAIVDALESCAEKIEYETKRLALQTVKATGSGAIHLAKVGVAGRHEVAVMGRSVAHWVAEFFVKMIVITEAEFSLELGKAVGGFALDTYVKGSIKDEFELQTHFDPRSVDRWISSLFEK</sequence>
<keyword evidence="1" id="KW-0175">Coiled coil</keyword>
<dbReference type="EMBL" id="JABCKI010000237">
    <property type="protein sequence ID" value="KAG5651478.1"/>
    <property type="molecule type" value="Genomic_DNA"/>
</dbReference>
<proteinExistence type="predicted"/>
<gene>
    <name evidence="2" type="ORF">H0H81_008509</name>
</gene>